<reference evidence="5" key="1">
    <citation type="submission" date="2020-02" db="EMBL/GenBank/DDBJ databases">
        <title>Streptomyces sp. ASO4wet.</title>
        <authorList>
            <person name="Risdian C."/>
            <person name="Landwehr W."/>
            <person name="Schupp P."/>
            <person name="Wink J."/>
        </authorList>
    </citation>
    <scope>NUCLEOTIDE SEQUENCE [LARGE SCALE GENOMIC DNA]</scope>
    <source>
        <strain evidence="5">ASO4wet</strain>
    </source>
</reference>
<dbReference type="InterPro" id="IPR007527">
    <property type="entry name" value="Znf_SWIM"/>
</dbReference>
<accession>A0A7T1T5T9</accession>
<evidence type="ECO:0000256" key="1">
    <source>
        <dbReference type="PROSITE-ProRule" id="PRU00325"/>
    </source>
</evidence>
<evidence type="ECO:0000259" key="3">
    <source>
        <dbReference type="PROSITE" id="PS50966"/>
    </source>
</evidence>
<sequence>MTGQGVRWSAEEVLALAPDDASRRAGSKLSSPGPWSEAASGAGAVWGLCKGSGSKPYRTVVDLGGYGGDGGSDGATERGSAGGSALNGPGYSCSCPSRKFPCKHALGLLLLWAGDQAQAQEEPPEWAGEWLSGRRERAARKAAGGEAGRANSGGATGGAGSGAGRQSDPEAARRRAERRLRRITAGATELEERLADMLHGGLAGAEQGGYTQWEETASRMVDAQAPGLAARIRELSAIPVSGRTSSEAEGAHGSWPARLLSECALLHLLNRAVLSLDDLPEPLAATVRTRVGLTVDSADVLAGETGGDPGRDGSGRKVRDRWLVLAQRDTEEGRLTARRIWLHGRESGRPALLLSYSAGDRAPEQTLRVGSVIDAELAYYPGARPLRAALGERYAAPESGPVPEGGTVTDALASYGRALCDDPWLEAWPAVLGSVVPTLDDRGGDGTPVGGGDGRSGGGVRQLADADGQFALPIAPGTSPAALWRLMAVSGGRPVTVFGECGHKGFAPYTAWSEGKAVPL</sequence>
<dbReference type="KEGG" id="sbat:G4Z16_11660"/>
<dbReference type="RefSeq" id="WP_197350751.1">
    <property type="nucleotide sequence ID" value="NZ_CP048882.1"/>
</dbReference>
<feature type="region of interest" description="Disordered" evidence="2">
    <location>
        <begin position="17"/>
        <end position="36"/>
    </location>
</feature>
<proteinExistence type="predicted"/>
<gene>
    <name evidence="4" type="ORF">G4Z16_11660</name>
</gene>
<evidence type="ECO:0000313" key="5">
    <source>
        <dbReference type="Proteomes" id="UP000595046"/>
    </source>
</evidence>
<feature type="domain" description="SWIM-type" evidence="3">
    <location>
        <begin position="57"/>
        <end position="113"/>
    </location>
</feature>
<dbReference type="AlphaFoldDB" id="A0A7T1T5T9"/>
<feature type="region of interest" description="Disordered" evidence="2">
    <location>
        <begin position="137"/>
        <end position="177"/>
    </location>
</feature>
<name>A0A7T1T5T9_9ACTN</name>
<dbReference type="EMBL" id="CP048882">
    <property type="protein sequence ID" value="QPP06931.1"/>
    <property type="molecule type" value="Genomic_DNA"/>
</dbReference>
<keyword evidence="1" id="KW-0863">Zinc-finger</keyword>
<evidence type="ECO:0000313" key="4">
    <source>
        <dbReference type="EMBL" id="QPP06931.1"/>
    </source>
</evidence>
<keyword evidence="1" id="KW-0479">Metal-binding</keyword>
<feature type="compositionally biased region" description="Gly residues" evidence="2">
    <location>
        <begin position="154"/>
        <end position="163"/>
    </location>
</feature>
<feature type="compositionally biased region" description="Low complexity" evidence="2">
    <location>
        <begin position="141"/>
        <end position="153"/>
    </location>
</feature>
<dbReference type="Proteomes" id="UP000595046">
    <property type="component" value="Chromosome"/>
</dbReference>
<dbReference type="Pfam" id="PF04434">
    <property type="entry name" value="SWIM"/>
    <property type="match status" value="1"/>
</dbReference>
<dbReference type="PROSITE" id="PS50966">
    <property type="entry name" value="ZF_SWIM"/>
    <property type="match status" value="1"/>
</dbReference>
<feature type="compositionally biased region" description="Gly residues" evidence="2">
    <location>
        <begin position="445"/>
        <end position="460"/>
    </location>
</feature>
<keyword evidence="1" id="KW-0862">Zinc</keyword>
<feature type="region of interest" description="Disordered" evidence="2">
    <location>
        <begin position="439"/>
        <end position="461"/>
    </location>
</feature>
<keyword evidence="5" id="KW-1185">Reference proteome</keyword>
<organism evidence="4 5">
    <name type="scientific">Streptomyces bathyalis</name>
    <dbReference type="NCBI Taxonomy" id="2710756"/>
    <lineage>
        <taxon>Bacteria</taxon>
        <taxon>Bacillati</taxon>
        <taxon>Actinomycetota</taxon>
        <taxon>Actinomycetes</taxon>
        <taxon>Kitasatosporales</taxon>
        <taxon>Streptomycetaceae</taxon>
        <taxon>Streptomyces</taxon>
    </lineage>
</organism>
<evidence type="ECO:0000256" key="2">
    <source>
        <dbReference type="SAM" id="MobiDB-lite"/>
    </source>
</evidence>
<protein>
    <submittedName>
        <fullName evidence="4">SWIM zinc finger family protein</fullName>
    </submittedName>
</protein>
<dbReference type="GO" id="GO:0008270">
    <property type="term" value="F:zinc ion binding"/>
    <property type="evidence" value="ECO:0007669"/>
    <property type="project" value="UniProtKB-KW"/>
</dbReference>